<evidence type="ECO:0000256" key="5">
    <source>
        <dbReference type="ARBA" id="ARBA00022448"/>
    </source>
</evidence>
<dbReference type="PANTHER" id="PTHR43649:SF31">
    <property type="entry name" value="SN-GLYCEROL-3-PHOSPHATE-BINDING PERIPLASMIC PROTEIN UGPB"/>
    <property type="match status" value="1"/>
</dbReference>
<dbReference type="SUPFAM" id="SSF53850">
    <property type="entry name" value="Periplasmic binding protein-like II"/>
    <property type="match status" value="1"/>
</dbReference>
<evidence type="ECO:0000256" key="4">
    <source>
        <dbReference type="ARBA" id="ARBA00017470"/>
    </source>
</evidence>
<proteinExistence type="inferred from homology"/>
<evidence type="ECO:0000256" key="1">
    <source>
        <dbReference type="ARBA" id="ARBA00004418"/>
    </source>
</evidence>
<dbReference type="InterPro" id="IPR050490">
    <property type="entry name" value="Bact_solute-bd_prot1"/>
</dbReference>
<keyword evidence="6" id="KW-0732">Signal</keyword>
<keyword evidence="5" id="KW-0813">Transport</keyword>
<dbReference type="AlphaFoldDB" id="A0A1H9J7K3"/>
<dbReference type="Pfam" id="PF13416">
    <property type="entry name" value="SBP_bac_8"/>
    <property type="match status" value="1"/>
</dbReference>
<gene>
    <name evidence="8" type="ORF">SAMN04488092_11440</name>
</gene>
<evidence type="ECO:0000256" key="7">
    <source>
        <dbReference type="ARBA" id="ARBA00034473"/>
    </source>
</evidence>
<dbReference type="Gene3D" id="3.40.190.10">
    <property type="entry name" value="Periplasmic binding protein-like II"/>
    <property type="match status" value="2"/>
</dbReference>
<dbReference type="NCBIfam" id="NF008211">
    <property type="entry name" value="PRK10974.1"/>
    <property type="match status" value="1"/>
</dbReference>
<keyword evidence="9" id="KW-1185">Reference proteome</keyword>
<comment type="subcellular location">
    <subcellularLocation>
        <location evidence="1">Periplasm</location>
    </subcellularLocation>
</comment>
<dbReference type="CDD" id="cd14748">
    <property type="entry name" value="PBP2_UgpB"/>
    <property type="match status" value="1"/>
</dbReference>
<dbReference type="InterPro" id="IPR006059">
    <property type="entry name" value="SBP"/>
</dbReference>
<evidence type="ECO:0000256" key="6">
    <source>
        <dbReference type="ARBA" id="ARBA00022729"/>
    </source>
</evidence>
<evidence type="ECO:0000256" key="3">
    <source>
        <dbReference type="ARBA" id="ARBA00011557"/>
    </source>
</evidence>
<dbReference type="STRING" id="657014.SAMN04488092_11440"/>
<evidence type="ECO:0000313" key="8">
    <source>
        <dbReference type="EMBL" id="SEQ82762.1"/>
    </source>
</evidence>
<comment type="similarity">
    <text evidence="2">Belongs to the bacterial solute-binding protein 1 family.</text>
</comment>
<reference evidence="8 9" key="1">
    <citation type="submission" date="2016-10" db="EMBL/GenBank/DDBJ databases">
        <authorList>
            <person name="de Groot N.N."/>
        </authorList>
    </citation>
    <scope>NUCLEOTIDE SEQUENCE [LARGE SCALE GENOMIC DNA]</scope>
    <source>
        <strain evidence="8 9">DSM 22007</strain>
    </source>
</reference>
<dbReference type="EMBL" id="FOEP01000014">
    <property type="protein sequence ID" value="SEQ82762.1"/>
    <property type="molecule type" value="Genomic_DNA"/>
</dbReference>
<evidence type="ECO:0000313" key="9">
    <source>
        <dbReference type="Proteomes" id="UP000198634"/>
    </source>
</evidence>
<protein>
    <recommendedName>
        <fullName evidence="4">sn-glycerol-3-phosphate-binding periplasmic protein UgpB</fullName>
    </recommendedName>
</protein>
<dbReference type="GO" id="GO:0042597">
    <property type="term" value="C:periplasmic space"/>
    <property type="evidence" value="ECO:0007669"/>
    <property type="project" value="UniProtKB-SubCell"/>
</dbReference>
<accession>A0A1H9J7K3</accession>
<dbReference type="Proteomes" id="UP000198634">
    <property type="component" value="Unassembled WGS sequence"/>
</dbReference>
<comment type="subunit">
    <text evidence="3">The complex is composed of two ATP-binding proteins (UgpC), two transmembrane proteins (UgpA and UgpE) and a solute-binding protein (UgpB).</text>
</comment>
<name>A0A1H9J7K3_9RHOB</name>
<organism evidence="8 9">
    <name type="scientific">Thalassovita taeanensis</name>
    <dbReference type="NCBI Taxonomy" id="657014"/>
    <lineage>
        <taxon>Bacteria</taxon>
        <taxon>Pseudomonadati</taxon>
        <taxon>Pseudomonadota</taxon>
        <taxon>Alphaproteobacteria</taxon>
        <taxon>Rhodobacterales</taxon>
        <taxon>Roseobacteraceae</taxon>
        <taxon>Thalassovita</taxon>
    </lineage>
</organism>
<sequence>MSVTESLYCSARGDNIVSYINRHLSRRRPFCHRAWESDMTFKTVIMATAMTAVATTSAMAADKAEVQFWHAMGGALGELTDKFAADFSASSDTCHINATYKGNYTENMTAAIAAFRAGEQPHIVQVFEVGTATMMAAEDKGAVYPVYKLMKDAGIDFDQSAYLPAVISYYTDTENNLLSLPFNSSTPVLWYNKTALDAAGLAVPTTWDEVEAAARALKANGVAKPFSFGWQSWTQIENFSAWHDIEMGTKENGFGGLDTEFTFNNDAVVNHIQRIADMGKEGLFVYGGRRGDSRGMFTSGETALWINSSAYYGGFKKDIADFEFGQTMLPLDTAIADAPQNSIIGGATLWVLNGHDAPEYKCTAEFFQYLSEPEQQAMWHQNTGYVPITTAAYELSNTQGFYETDPGTDTAIKELSLNAPTPNSKGVRFGNFVQIRDVINEELEAVWAGDKDAKTAMDTAVERSNALLRKFEAAN</sequence>
<dbReference type="PANTHER" id="PTHR43649">
    <property type="entry name" value="ARABINOSE-BINDING PROTEIN-RELATED"/>
    <property type="match status" value="1"/>
</dbReference>
<comment type="function">
    <text evidence="7">Part of the ABC transporter complex UgpBAEC involved in sn-glycerol-3-phosphate (G3P) import. Binds G3P.</text>
</comment>
<evidence type="ECO:0000256" key="2">
    <source>
        <dbReference type="ARBA" id="ARBA00008520"/>
    </source>
</evidence>